<feature type="domain" description="Beta-mannosidase-like galactose-binding" evidence="9">
    <location>
        <begin position="84"/>
        <end position="212"/>
    </location>
</feature>
<evidence type="ECO:0000313" key="10">
    <source>
        <dbReference type="EMBL" id="MFD2463784.1"/>
    </source>
</evidence>
<evidence type="ECO:0000256" key="4">
    <source>
        <dbReference type="SAM" id="MobiDB-lite"/>
    </source>
</evidence>
<feature type="signal peptide" evidence="5">
    <location>
        <begin position="1"/>
        <end position="30"/>
    </location>
</feature>
<dbReference type="PANTHER" id="PTHR43536">
    <property type="entry name" value="MANNOSYLGLYCOPROTEIN ENDO-BETA-MANNOSIDASE"/>
    <property type="match status" value="1"/>
</dbReference>
<keyword evidence="2" id="KW-0378">Hydrolase</keyword>
<evidence type="ECO:0000259" key="7">
    <source>
        <dbReference type="Pfam" id="PF17786"/>
    </source>
</evidence>
<dbReference type="InterPro" id="IPR041351">
    <property type="entry name" value="Ig_GlcNase"/>
</dbReference>
<evidence type="ECO:0000259" key="9">
    <source>
        <dbReference type="Pfam" id="PF22666"/>
    </source>
</evidence>
<comment type="similarity">
    <text evidence="1">Belongs to the glycosyl hydrolase 2 family.</text>
</comment>
<dbReference type="Pfam" id="PF18368">
    <property type="entry name" value="Ig_GlcNase"/>
    <property type="match status" value="1"/>
</dbReference>
<organism evidence="10 11">
    <name type="scientific">Amycolatopsis samaneae</name>
    <dbReference type="NCBI Taxonomy" id="664691"/>
    <lineage>
        <taxon>Bacteria</taxon>
        <taxon>Bacillati</taxon>
        <taxon>Actinomycetota</taxon>
        <taxon>Actinomycetes</taxon>
        <taxon>Pseudonocardiales</taxon>
        <taxon>Pseudonocardiaceae</taxon>
        <taxon>Amycolatopsis</taxon>
    </lineage>
</organism>
<dbReference type="InterPro" id="IPR017853">
    <property type="entry name" value="GH"/>
</dbReference>
<dbReference type="Gene3D" id="2.60.120.260">
    <property type="entry name" value="Galactose-binding domain-like"/>
    <property type="match status" value="1"/>
</dbReference>
<protein>
    <submittedName>
        <fullName evidence="10">Beta-mannosidase</fullName>
    </submittedName>
</protein>
<evidence type="ECO:0000256" key="1">
    <source>
        <dbReference type="ARBA" id="ARBA00007401"/>
    </source>
</evidence>
<keyword evidence="11" id="KW-1185">Reference proteome</keyword>
<evidence type="ECO:0000256" key="5">
    <source>
        <dbReference type="SAM" id="SignalP"/>
    </source>
</evidence>
<dbReference type="InterPro" id="IPR043534">
    <property type="entry name" value="EBDG/EBM"/>
</dbReference>
<dbReference type="SUPFAM" id="SSF49303">
    <property type="entry name" value="beta-Galactosidase/glucuronidase domain"/>
    <property type="match status" value="3"/>
</dbReference>
<dbReference type="InterPro" id="IPR036156">
    <property type="entry name" value="Beta-gal/glucu_dom_sf"/>
</dbReference>
<dbReference type="InterPro" id="IPR041447">
    <property type="entry name" value="Mannosidase_ig"/>
</dbReference>
<comment type="caution">
    <text evidence="10">The sequence shown here is derived from an EMBL/GenBank/DDBJ whole genome shotgun (WGS) entry which is preliminary data.</text>
</comment>
<dbReference type="Pfam" id="PF17786">
    <property type="entry name" value="Mannosidase_ig"/>
    <property type="match status" value="1"/>
</dbReference>
<dbReference type="PANTHER" id="PTHR43536:SF1">
    <property type="entry name" value="MANNOSYLGLYCOPROTEIN ENDO-BETA-MANNOSIDASE"/>
    <property type="match status" value="1"/>
</dbReference>
<dbReference type="SUPFAM" id="SSF51445">
    <property type="entry name" value="(Trans)glycosidases"/>
    <property type="match status" value="1"/>
</dbReference>
<dbReference type="InterPro" id="IPR006102">
    <property type="entry name" value="Ig-like_GH2"/>
</dbReference>
<feature type="domain" description="Glycoside hydrolase family 2 immunoglobulin-like beta-sandwich" evidence="6">
    <location>
        <begin position="257"/>
        <end position="367"/>
    </location>
</feature>
<dbReference type="Proteomes" id="UP001597419">
    <property type="component" value="Unassembled WGS sequence"/>
</dbReference>
<dbReference type="EMBL" id="JBHUKU010000022">
    <property type="protein sequence ID" value="MFD2463784.1"/>
    <property type="molecule type" value="Genomic_DNA"/>
</dbReference>
<dbReference type="InterPro" id="IPR008979">
    <property type="entry name" value="Galactose-bd-like_sf"/>
</dbReference>
<dbReference type="Gene3D" id="2.60.40.10">
    <property type="entry name" value="Immunoglobulins"/>
    <property type="match status" value="3"/>
</dbReference>
<feature type="compositionally biased region" description="Polar residues" evidence="4">
    <location>
        <begin position="854"/>
        <end position="864"/>
    </location>
</feature>
<dbReference type="InterPro" id="IPR054593">
    <property type="entry name" value="Beta-mannosidase-like_N2"/>
</dbReference>
<sequence length="984" mass="106071">MTRTWRARVAAGAALLLVPGVLSVAAPASAQTTGADTGAADEAVAAAKRQAPVKIGTGGWQVLTTANVKDGGDKVSTPGYATKDWLPVRTDDEGAPGTEINALVQNGKCPEVFYSDNMRKCFGYVDKLGPVTTAPFKDPWWYRTDFTPAFNRGQHAKLTIPGIVGEGDVWVNGTQIAGKDLVSGAFATHTFDVTKLLKPGKNTLAVKVYPNDPKTMYTVDTVDWGQLPPDNNTGIQFAPRLQVSDALTGDNAHVVQANAADMSSSSLTVKVDVTNNAPTAQTGEVAATVTPPGGGGRPIVVKQTVKVPAGSKQTVAFTPEKFRALKIDRPKLWWPYSMGDQPLYGLSTSVSQDGVVSTTSHDTFGIRTVNSRLVGRSPQLPQGARQFGINGRDFVFRGGGYAPDLFLRYDRADVAHQIALIKSLGLNGIRLEGHDMPQDFYDQADRAGLLIIGGFLCCDAWQPEDAAKLTDRDYRIMHDSAYGIGQRERNHPSVFNYGWSDNEPVPRQESETLKAFKAADFDVPLVASAEYKSTPALGVSGEKEGPYDWVPPTYWYSQNYSKKDDSRTNAGGAWGFASEQSAGHTVPTLDSLKRFLSPEEQNKLWTDPAYNQYHANFESGHGGYAFGTLYTLDKSISERYGKWDSLESYVKLAQLANYENTRSQFESFLHHSTDKKNPATGVVYWQLNKGWPTLLWSLYNNDGDQAGSFYGAKKANKPLHALYGYDTGTVTVDNLGAGHQGGVSVRAKVYDTAGKVLDEQTADGISLGSQAVKTGVLKPKVPAETKAPAKAQTYFVELQVTQGGKVVDRNVYWMSTQKDVVDWAKTLEGPDGAQPQATMSQYADLQALRDLPKSTVSAKASTRSAPGPNGDDTVTTVTVTNTSKTPAVGFFLRADVRRGTADGREASGDNQLARATWDDNDITLWPGQSQTLTVTYKAADLRGAVPVVSVDGFNTGRIVVGAAGHGHHDGQGAALAPQIEGTRE</sequence>
<feature type="chain" id="PRO_5047227226" evidence="5">
    <location>
        <begin position="31"/>
        <end position="984"/>
    </location>
</feature>
<keyword evidence="3" id="KW-0326">Glycosidase</keyword>
<feature type="domain" description="Mannosidase Ig/CBM-like" evidence="7">
    <location>
        <begin position="743"/>
        <end position="819"/>
    </location>
</feature>
<keyword evidence="5" id="KW-0732">Signal</keyword>
<evidence type="ECO:0000256" key="3">
    <source>
        <dbReference type="ARBA" id="ARBA00023295"/>
    </source>
</evidence>
<dbReference type="Pfam" id="PF22666">
    <property type="entry name" value="Glyco_hydro_2_N2"/>
    <property type="match status" value="1"/>
</dbReference>
<reference evidence="11" key="1">
    <citation type="journal article" date="2019" name="Int. J. Syst. Evol. Microbiol.">
        <title>The Global Catalogue of Microorganisms (GCM) 10K type strain sequencing project: providing services to taxonomists for standard genome sequencing and annotation.</title>
        <authorList>
            <consortium name="The Broad Institute Genomics Platform"/>
            <consortium name="The Broad Institute Genome Sequencing Center for Infectious Disease"/>
            <person name="Wu L."/>
            <person name="Ma J."/>
        </authorList>
    </citation>
    <scope>NUCLEOTIDE SEQUENCE [LARGE SCALE GENOMIC DNA]</scope>
    <source>
        <strain evidence="11">CGMCC 4.7643</strain>
    </source>
</reference>
<feature type="domain" description="Exo-beta-D-glucosaminidase Ig-fold" evidence="8">
    <location>
        <begin position="839"/>
        <end position="955"/>
    </location>
</feature>
<proteinExistence type="inferred from homology"/>
<dbReference type="InterPro" id="IPR013783">
    <property type="entry name" value="Ig-like_fold"/>
</dbReference>
<dbReference type="Gene3D" id="3.20.20.80">
    <property type="entry name" value="Glycosidases"/>
    <property type="match status" value="1"/>
</dbReference>
<evidence type="ECO:0000313" key="11">
    <source>
        <dbReference type="Proteomes" id="UP001597419"/>
    </source>
</evidence>
<evidence type="ECO:0000259" key="6">
    <source>
        <dbReference type="Pfam" id="PF00703"/>
    </source>
</evidence>
<dbReference type="RefSeq" id="WP_345386451.1">
    <property type="nucleotide sequence ID" value="NZ_BAABHG010000001.1"/>
</dbReference>
<gene>
    <name evidence="10" type="ORF">ACFSYJ_34570</name>
</gene>
<evidence type="ECO:0000259" key="8">
    <source>
        <dbReference type="Pfam" id="PF18368"/>
    </source>
</evidence>
<feature type="region of interest" description="Disordered" evidence="4">
    <location>
        <begin position="853"/>
        <end position="873"/>
    </location>
</feature>
<feature type="region of interest" description="Disordered" evidence="4">
    <location>
        <begin position="965"/>
        <end position="984"/>
    </location>
</feature>
<evidence type="ECO:0000256" key="2">
    <source>
        <dbReference type="ARBA" id="ARBA00022801"/>
    </source>
</evidence>
<accession>A0ABW5GS77</accession>
<name>A0ABW5GS77_9PSEU</name>
<dbReference type="Pfam" id="PF00703">
    <property type="entry name" value="Glyco_hydro_2"/>
    <property type="match status" value="1"/>
</dbReference>
<dbReference type="SUPFAM" id="SSF49785">
    <property type="entry name" value="Galactose-binding domain-like"/>
    <property type="match status" value="1"/>
</dbReference>